<comment type="similarity">
    <text evidence="3 10">Belongs to the FliL family.</text>
</comment>
<dbReference type="Pfam" id="PF03748">
    <property type="entry name" value="FliL"/>
    <property type="match status" value="1"/>
</dbReference>
<evidence type="ECO:0000256" key="2">
    <source>
        <dbReference type="ARBA" id="ARBA00004162"/>
    </source>
</evidence>
<evidence type="ECO:0000256" key="3">
    <source>
        <dbReference type="ARBA" id="ARBA00008281"/>
    </source>
</evidence>
<dbReference type="GO" id="GO:0071978">
    <property type="term" value="P:bacterial-type flagellum-dependent swarming motility"/>
    <property type="evidence" value="ECO:0007669"/>
    <property type="project" value="TreeGrafter"/>
</dbReference>
<evidence type="ECO:0000256" key="8">
    <source>
        <dbReference type="ARBA" id="ARBA00022989"/>
    </source>
</evidence>
<feature type="transmembrane region" description="Helical" evidence="10">
    <location>
        <begin position="6"/>
        <end position="31"/>
    </location>
</feature>
<dbReference type="PANTHER" id="PTHR35091:SF2">
    <property type="entry name" value="FLAGELLAR PROTEIN FLIL"/>
    <property type="match status" value="1"/>
</dbReference>
<dbReference type="PANTHER" id="PTHR35091">
    <property type="entry name" value="FLAGELLAR PROTEIN FLIL"/>
    <property type="match status" value="1"/>
</dbReference>
<accession>A0A1U9KA16</accession>
<comment type="function">
    <text evidence="1 10">Controls the rotational direction of flagella during chemotaxis.</text>
</comment>
<dbReference type="InterPro" id="IPR005503">
    <property type="entry name" value="FliL"/>
</dbReference>
<protein>
    <recommendedName>
        <fullName evidence="10">Flagellar protein FliL</fullName>
    </recommendedName>
</protein>
<evidence type="ECO:0000256" key="4">
    <source>
        <dbReference type="ARBA" id="ARBA00022475"/>
    </source>
</evidence>
<dbReference type="RefSeq" id="WP_169835617.1">
    <property type="nucleotide sequence ID" value="NZ_CP019699.1"/>
</dbReference>
<evidence type="ECO:0000256" key="7">
    <source>
        <dbReference type="ARBA" id="ARBA00022779"/>
    </source>
</evidence>
<proteinExistence type="inferred from homology"/>
<reference evidence="11 12" key="1">
    <citation type="journal article" date="2015" name="Int. J. Syst. Evol. Microbiol.">
        <title>Novibacillus thermophilus gen. nov., sp. nov., a Gram-staining-negative and moderately thermophilic member of the family Thermoactinomycetaceae.</title>
        <authorList>
            <person name="Yang G."/>
            <person name="Chen J."/>
            <person name="Zhou S."/>
        </authorList>
    </citation>
    <scope>NUCLEOTIDE SEQUENCE [LARGE SCALE GENOMIC DNA]</scope>
    <source>
        <strain evidence="11 12">SG-1</strain>
    </source>
</reference>
<keyword evidence="12" id="KW-1185">Reference proteome</keyword>
<gene>
    <name evidence="11" type="ORF">B0W44_15130</name>
</gene>
<keyword evidence="7 10" id="KW-0283">Flagellar rotation</keyword>
<sequence>MHIRLLPFTLILLLIIALVGVTVFLVLQFYAMPKEAQAAKKEVEQLMEVTSEPLEVTTNLSDDTYIKLAVVFEVDRPETKTELDQRMFQVKDALIALLQNRSEEDVAGEKGLNRLKADLQERANAYLAGGKIEHIYVTERVTQ</sequence>
<dbReference type="GO" id="GO:0006935">
    <property type="term" value="P:chemotaxis"/>
    <property type="evidence" value="ECO:0007669"/>
    <property type="project" value="UniProtKB-KW"/>
</dbReference>
<evidence type="ECO:0000256" key="1">
    <source>
        <dbReference type="ARBA" id="ARBA00002254"/>
    </source>
</evidence>
<evidence type="ECO:0000256" key="5">
    <source>
        <dbReference type="ARBA" id="ARBA00022500"/>
    </source>
</evidence>
<keyword evidence="8 10" id="KW-1133">Transmembrane helix</keyword>
<keyword evidence="5 10" id="KW-0145">Chemotaxis</keyword>
<dbReference type="KEGG" id="ntr:B0W44_15130"/>
<comment type="subcellular location">
    <subcellularLocation>
        <location evidence="2">Cell membrane</location>
        <topology evidence="2">Single-pass membrane protein</topology>
    </subcellularLocation>
</comment>
<keyword evidence="4 10" id="KW-1003">Cell membrane</keyword>
<dbReference type="Proteomes" id="UP000188603">
    <property type="component" value="Chromosome"/>
</dbReference>
<dbReference type="EMBL" id="CP019699">
    <property type="protein sequence ID" value="AQS56882.1"/>
    <property type="molecule type" value="Genomic_DNA"/>
</dbReference>
<evidence type="ECO:0000313" key="11">
    <source>
        <dbReference type="EMBL" id="AQS56882.1"/>
    </source>
</evidence>
<evidence type="ECO:0000256" key="6">
    <source>
        <dbReference type="ARBA" id="ARBA00022692"/>
    </source>
</evidence>
<organism evidence="11 12">
    <name type="scientific">Novibacillus thermophilus</name>
    <dbReference type="NCBI Taxonomy" id="1471761"/>
    <lineage>
        <taxon>Bacteria</taxon>
        <taxon>Bacillati</taxon>
        <taxon>Bacillota</taxon>
        <taxon>Bacilli</taxon>
        <taxon>Bacillales</taxon>
        <taxon>Thermoactinomycetaceae</taxon>
        <taxon>Novibacillus</taxon>
    </lineage>
</organism>
<dbReference type="AlphaFoldDB" id="A0A1U9KA16"/>
<evidence type="ECO:0000313" key="12">
    <source>
        <dbReference type="Proteomes" id="UP000188603"/>
    </source>
</evidence>
<evidence type="ECO:0000256" key="10">
    <source>
        <dbReference type="RuleBase" id="RU364125"/>
    </source>
</evidence>
<evidence type="ECO:0000256" key="9">
    <source>
        <dbReference type="ARBA" id="ARBA00023136"/>
    </source>
</evidence>
<dbReference type="GO" id="GO:0005886">
    <property type="term" value="C:plasma membrane"/>
    <property type="evidence" value="ECO:0007669"/>
    <property type="project" value="UniProtKB-SubCell"/>
</dbReference>
<dbReference type="STRING" id="1471761.B0W44_15130"/>
<keyword evidence="6 10" id="KW-0812">Transmembrane</keyword>
<name>A0A1U9KA16_9BACL</name>
<dbReference type="GO" id="GO:0009425">
    <property type="term" value="C:bacterial-type flagellum basal body"/>
    <property type="evidence" value="ECO:0007669"/>
    <property type="project" value="InterPro"/>
</dbReference>
<keyword evidence="9 10" id="KW-0472">Membrane</keyword>